<evidence type="ECO:0000313" key="3">
    <source>
        <dbReference type="Proteomes" id="UP000244069"/>
    </source>
</evidence>
<sequence length="139" mass="14417">MNVNYVRYGALYFAAMVVLAGVSVMMTRVLGFGFPSGAASIIPPMAAALFEGQQAGRAGARPSGRALWAVAFAMTGVAVLINGAIAAIFLSMAETRALLSQVPLRYFTGIAALLIAAVLLVNRFFFGIGLKSGLAKGTK</sequence>
<evidence type="ECO:0000256" key="1">
    <source>
        <dbReference type="SAM" id="Phobius"/>
    </source>
</evidence>
<dbReference type="NCBIfam" id="NF038216">
    <property type="entry name" value="ABZJ_00895_fam"/>
    <property type="match status" value="1"/>
</dbReference>
<name>A0A2T6AB32_9RHOB</name>
<keyword evidence="3" id="KW-1185">Reference proteome</keyword>
<gene>
    <name evidence="2" type="ORF">C8N44_1338</name>
</gene>
<dbReference type="InterPro" id="IPR047730">
    <property type="entry name" value="ABZJ_00895-like"/>
</dbReference>
<evidence type="ECO:0000313" key="2">
    <source>
        <dbReference type="EMBL" id="PTX41035.1"/>
    </source>
</evidence>
<keyword evidence="1" id="KW-1133">Transmembrane helix</keyword>
<keyword evidence="1" id="KW-0472">Membrane</keyword>
<keyword evidence="1" id="KW-0812">Transmembrane</keyword>
<dbReference type="RefSeq" id="WP_107978471.1">
    <property type="nucleotide sequence ID" value="NZ_BMEZ01000032.1"/>
</dbReference>
<proteinExistence type="predicted"/>
<dbReference type="OrthoDB" id="7859035at2"/>
<dbReference type="AlphaFoldDB" id="A0A2T6AB32"/>
<organism evidence="2 3">
    <name type="scientific">Allosediminivita pacifica</name>
    <dbReference type="NCBI Taxonomy" id="1267769"/>
    <lineage>
        <taxon>Bacteria</taxon>
        <taxon>Pseudomonadati</taxon>
        <taxon>Pseudomonadota</taxon>
        <taxon>Alphaproteobacteria</taxon>
        <taxon>Rhodobacterales</taxon>
        <taxon>Paracoccaceae</taxon>
        <taxon>Allosediminivita</taxon>
    </lineage>
</organism>
<comment type="caution">
    <text evidence="2">The sequence shown here is derived from an EMBL/GenBank/DDBJ whole genome shotgun (WGS) entry which is preliminary data.</text>
</comment>
<feature type="transmembrane region" description="Helical" evidence="1">
    <location>
        <begin position="104"/>
        <end position="126"/>
    </location>
</feature>
<feature type="transmembrane region" description="Helical" evidence="1">
    <location>
        <begin position="6"/>
        <end position="26"/>
    </location>
</feature>
<dbReference type="EMBL" id="QBKN01000033">
    <property type="protein sequence ID" value="PTX41035.1"/>
    <property type="molecule type" value="Genomic_DNA"/>
</dbReference>
<accession>A0A2T6AB32</accession>
<dbReference type="Proteomes" id="UP000244069">
    <property type="component" value="Unassembled WGS sequence"/>
</dbReference>
<protein>
    <submittedName>
        <fullName evidence="2">Uncharacterized protein</fullName>
    </submittedName>
</protein>
<reference evidence="2 3" key="1">
    <citation type="submission" date="2018-04" db="EMBL/GenBank/DDBJ databases">
        <title>Genomic Encyclopedia of Archaeal and Bacterial Type Strains, Phase II (KMG-II): from individual species to whole genera.</title>
        <authorList>
            <person name="Goeker M."/>
        </authorList>
    </citation>
    <scope>NUCLEOTIDE SEQUENCE [LARGE SCALE GENOMIC DNA]</scope>
    <source>
        <strain evidence="2 3">DSM 29329</strain>
    </source>
</reference>
<feature type="transmembrane region" description="Helical" evidence="1">
    <location>
        <begin position="66"/>
        <end position="92"/>
    </location>
</feature>